<dbReference type="SUPFAM" id="SSF46894">
    <property type="entry name" value="C-terminal effector domain of the bipartite response regulators"/>
    <property type="match status" value="1"/>
</dbReference>
<evidence type="ECO:0000259" key="6">
    <source>
        <dbReference type="PROSITE" id="PS50043"/>
    </source>
</evidence>
<dbReference type="GO" id="GO:0006355">
    <property type="term" value="P:regulation of DNA-templated transcription"/>
    <property type="evidence" value="ECO:0007669"/>
    <property type="project" value="InterPro"/>
</dbReference>
<evidence type="ECO:0000256" key="2">
    <source>
        <dbReference type="ARBA" id="ARBA00023015"/>
    </source>
</evidence>
<evidence type="ECO:0000256" key="1">
    <source>
        <dbReference type="ARBA" id="ARBA00022553"/>
    </source>
</evidence>
<dbReference type="InterPro" id="IPR011006">
    <property type="entry name" value="CheY-like_superfamily"/>
</dbReference>
<feature type="domain" description="HTH luxR-type" evidence="6">
    <location>
        <begin position="158"/>
        <end position="223"/>
    </location>
</feature>
<gene>
    <name evidence="8" type="ORF">BDK89_2441</name>
</gene>
<dbReference type="PRINTS" id="PR00038">
    <property type="entry name" value="HTHLUXR"/>
</dbReference>
<dbReference type="InterPro" id="IPR000792">
    <property type="entry name" value="Tscrpt_reg_LuxR_C"/>
</dbReference>
<dbReference type="Proteomes" id="UP000294558">
    <property type="component" value="Unassembled WGS sequence"/>
</dbReference>
<dbReference type="AlphaFoldDB" id="A0A4R7I2R7"/>
<evidence type="ECO:0000256" key="3">
    <source>
        <dbReference type="ARBA" id="ARBA00023125"/>
    </source>
</evidence>
<dbReference type="SMART" id="SM00448">
    <property type="entry name" value="REC"/>
    <property type="match status" value="1"/>
</dbReference>
<sequence>MGGAETGDTVEATRVVIADDALLLRQGVAAVLGTLPGVEIVAEADDRPGLMTAVAEHRPDLVVTDIRMPPTHTNEGVAAAREIRSTYPDTGVIVLSQYLDADYVIELLEDGTEGLAYLLKENVADRRQLASAIDAVCSASSMIDPAAVEVFVQSRSKRPSRFDELTEREREVLSLVAEGLRNSAVAERAHMSEKSVERHINSIFSKLHLTDEPESNRRVRSVLLWLSEHD</sequence>
<name>A0A4R7I2R7_9ACTN</name>
<dbReference type="GO" id="GO:0000160">
    <property type="term" value="P:phosphorelay signal transduction system"/>
    <property type="evidence" value="ECO:0007669"/>
    <property type="project" value="InterPro"/>
</dbReference>
<dbReference type="RefSeq" id="WP_133869179.1">
    <property type="nucleotide sequence ID" value="NZ_SOAU01000001.1"/>
</dbReference>
<keyword evidence="4" id="KW-0804">Transcription</keyword>
<dbReference type="SMART" id="SM00421">
    <property type="entry name" value="HTH_LUXR"/>
    <property type="match status" value="1"/>
</dbReference>
<evidence type="ECO:0000259" key="7">
    <source>
        <dbReference type="PROSITE" id="PS50110"/>
    </source>
</evidence>
<dbReference type="PANTHER" id="PTHR43214:SF24">
    <property type="entry name" value="TRANSCRIPTIONAL REGULATORY PROTEIN NARL-RELATED"/>
    <property type="match status" value="1"/>
</dbReference>
<evidence type="ECO:0000256" key="4">
    <source>
        <dbReference type="ARBA" id="ARBA00023163"/>
    </source>
</evidence>
<dbReference type="InterPro" id="IPR058245">
    <property type="entry name" value="NreC/VraR/RcsB-like_REC"/>
</dbReference>
<dbReference type="InterPro" id="IPR039420">
    <property type="entry name" value="WalR-like"/>
</dbReference>
<proteinExistence type="predicted"/>
<organism evidence="8 9">
    <name type="scientific">Ilumatobacter fluminis</name>
    <dbReference type="NCBI Taxonomy" id="467091"/>
    <lineage>
        <taxon>Bacteria</taxon>
        <taxon>Bacillati</taxon>
        <taxon>Actinomycetota</taxon>
        <taxon>Acidimicrobiia</taxon>
        <taxon>Acidimicrobiales</taxon>
        <taxon>Ilumatobacteraceae</taxon>
        <taxon>Ilumatobacter</taxon>
    </lineage>
</organism>
<dbReference type="SUPFAM" id="SSF52172">
    <property type="entry name" value="CheY-like"/>
    <property type="match status" value="1"/>
</dbReference>
<evidence type="ECO:0000313" key="8">
    <source>
        <dbReference type="EMBL" id="TDT16843.1"/>
    </source>
</evidence>
<comment type="caution">
    <text evidence="8">The sequence shown here is derived from an EMBL/GenBank/DDBJ whole genome shotgun (WGS) entry which is preliminary data.</text>
</comment>
<dbReference type="PROSITE" id="PS50110">
    <property type="entry name" value="RESPONSE_REGULATORY"/>
    <property type="match status" value="1"/>
</dbReference>
<keyword evidence="9" id="KW-1185">Reference proteome</keyword>
<evidence type="ECO:0000256" key="5">
    <source>
        <dbReference type="PROSITE-ProRule" id="PRU00169"/>
    </source>
</evidence>
<dbReference type="PANTHER" id="PTHR43214">
    <property type="entry name" value="TWO-COMPONENT RESPONSE REGULATOR"/>
    <property type="match status" value="1"/>
</dbReference>
<dbReference type="EMBL" id="SOAU01000001">
    <property type="protein sequence ID" value="TDT16843.1"/>
    <property type="molecule type" value="Genomic_DNA"/>
</dbReference>
<keyword evidence="1 5" id="KW-0597">Phosphoprotein</keyword>
<dbReference type="Gene3D" id="3.40.50.2300">
    <property type="match status" value="1"/>
</dbReference>
<dbReference type="CDD" id="cd06170">
    <property type="entry name" value="LuxR_C_like"/>
    <property type="match status" value="1"/>
</dbReference>
<dbReference type="InterPro" id="IPR016032">
    <property type="entry name" value="Sig_transdc_resp-reg_C-effctor"/>
</dbReference>
<feature type="domain" description="Response regulatory" evidence="7">
    <location>
        <begin position="14"/>
        <end position="135"/>
    </location>
</feature>
<dbReference type="GO" id="GO:0003677">
    <property type="term" value="F:DNA binding"/>
    <property type="evidence" value="ECO:0007669"/>
    <property type="project" value="UniProtKB-KW"/>
</dbReference>
<dbReference type="PROSITE" id="PS50043">
    <property type="entry name" value="HTH_LUXR_2"/>
    <property type="match status" value="1"/>
</dbReference>
<protein>
    <submittedName>
        <fullName evidence="8">LuxR family two component transcriptional regulator</fullName>
    </submittedName>
</protein>
<dbReference type="OrthoDB" id="4135368at2"/>
<feature type="modified residue" description="4-aspartylphosphate" evidence="5">
    <location>
        <position position="65"/>
    </location>
</feature>
<dbReference type="Pfam" id="PF00072">
    <property type="entry name" value="Response_reg"/>
    <property type="match status" value="1"/>
</dbReference>
<accession>A0A4R7I2R7</accession>
<evidence type="ECO:0000313" key="9">
    <source>
        <dbReference type="Proteomes" id="UP000294558"/>
    </source>
</evidence>
<reference evidence="8 9" key="1">
    <citation type="submission" date="2019-03" db="EMBL/GenBank/DDBJ databases">
        <title>Sequencing the genomes of 1000 actinobacteria strains.</title>
        <authorList>
            <person name="Klenk H.-P."/>
        </authorList>
    </citation>
    <scope>NUCLEOTIDE SEQUENCE [LARGE SCALE GENOMIC DNA]</scope>
    <source>
        <strain evidence="8 9">DSM 18936</strain>
    </source>
</reference>
<dbReference type="CDD" id="cd17535">
    <property type="entry name" value="REC_NarL-like"/>
    <property type="match status" value="1"/>
</dbReference>
<keyword evidence="2" id="KW-0805">Transcription regulation</keyword>
<dbReference type="Pfam" id="PF00196">
    <property type="entry name" value="GerE"/>
    <property type="match status" value="1"/>
</dbReference>
<dbReference type="InterPro" id="IPR001789">
    <property type="entry name" value="Sig_transdc_resp-reg_receiver"/>
</dbReference>
<keyword evidence="3" id="KW-0238">DNA-binding</keyword>